<dbReference type="Proteomes" id="UP000095283">
    <property type="component" value="Unplaced"/>
</dbReference>
<protein>
    <submittedName>
        <fullName evidence="5">Col_cuticle_N domain-containing protein</fullName>
    </submittedName>
</protein>
<evidence type="ECO:0000256" key="3">
    <source>
        <dbReference type="SAM" id="Phobius"/>
    </source>
</evidence>
<dbReference type="WBParaSite" id="Hba_17782">
    <property type="protein sequence ID" value="Hba_17782"/>
    <property type="gene ID" value="Hba_17782"/>
</dbReference>
<organism evidence="4 5">
    <name type="scientific">Heterorhabditis bacteriophora</name>
    <name type="common">Entomopathogenic nematode worm</name>
    <dbReference type="NCBI Taxonomy" id="37862"/>
    <lineage>
        <taxon>Eukaryota</taxon>
        <taxon>Metazoa</taxon>
        <taxon>Ecdysozoa</taxon>
        <taxon>Nematoda</taxon>
        <taxon>Chromadorea</taxon>
        <taxon>Rhabditida</taxon>
        <taxon>Rhabditina</taxon>
        <taxon>Rhabditomorpha</taxon>
        <taxon>Strongyloidea</taxon>
        <taxon>Heterorhabditidae</taxon>
        <taxon>Heterorhabditis</taxon>
    </lineage>
</organism>
<keyword evidence="3" id="KW-0812">Transmembrane</keyword>
<accession>A0A1I7XJ51</accession>
<keyword evidence="4" id="KW-1185">Reference proteome</keyword>
<dbReference type="PANTHER" id="PTHR24637">
    <property type="entry name" value="COLLAGEN"/>
    <property type="match status" value="1"/>
</dbReference>
<reference evidence="5" key="1">
    <citation type="submission" date="2016-11" db="UniProtKB">
        <authorList>
            <consortium name="WormBaseParasite"/>
        </authorList>
    </citation>
    <scope>IDENTIFICATION</scope>
</reference>
<dbReference type="PANTHER" id="PTHR24637:SF428">
    <property type="entry name" value="SCAVENGER RECEPTOR CLASS A MEMBER 3"/>
    <property type="match status" value="1"/>
</dbReference>
<evidence type="ECO:0000256" key="1">
    <source>
        <dbReference type="ARBA" id="ARBA00022737"/>
    </source>
</evidence>
<dbReference type="Pfam" id="PF01391">
    <property type="entry name" value="Collagen"/>
    <property type="match status" value="1"/>
</dbReference>
<evidence type="ECO:0000256" key="2">
    <source>
        <dbReference type="SAM" id="MobiDB-lite"/>
    </source>
</evidence>
<keyword evidence="3" id="KW-0472">Membrane</keyword>
<name>A0A1I7XJ51_HETBA</name>
<evidence type="ECO:0000313" key="4">
    <source>
        <dbReference type="Proteomes" id="UP000095283"/>
    </source>
</evidence>
<keyword evidence="3" id="KW-1133">Transmembrane helix</keyword>
<dbReference type="AlphaFoldDB" id="A0A1I7XJ51"/>
<feature type="transmembrane region" description="Helical" evidence="3">
    <location>
        <begin position="63"/>
        <end position="79"/>
    </location>
</feature>
<evidence type="ECO:0000313" key="5">
    <source>
        <dbReference type="WBParaSite" id="Hba_17782"/>
    </source>
</evidence>
<dbReference type="InterPro" id="IPR008160">
    <property type="entry name" value="Collagen"/>
</dbReference>
<keyword evidence="1" id="KW-0677">Repeat</keyword>
<feature type="compositionally biased region" description="Low complexity" evidence="2">
    <location>
        <begin position="214"/>
        <end position="223"/>
    </location>
</feature>
<proteinExistence type="predicted"/>
<feature type="region of interest" description="Disordered" evidence="2">
    <location>
        <begin position="193"/>
        <end position="238"/>
    </location>
</feature>
<sequence>MPYPSSDFREFDEDDLDSYLEDTIWSEKAHCTNPSTSDVITCQKASSLTSIYSAQRHQGKIKTYFYLFFVIIFFIEGQNSPPRSGAAMLLPALIAAASLLSFDGGKNKFVVIFPLFLSFLCLDSNFNFVYFSLVNAAACKGCAPPCICPGTKGEKGVGGFMGEPGHPGAPGLDGPEGAIGAPGMIGSEGDFGDIGPRGARGDRGLPGSPGHPGLPGLDGLPGLKGEEGIPGCNGTDVR</sequence>
<feature type="transmembrane region" description="Helical" evidence="3">
    <location>
        <begin position="85"/>
        <end position="102"/>
    </location>
</feature>
<feature type="transmembrane region" description="Helical" evidence="3">
    <location>
        <begin position="109"/>
        <end position="133"/>
    </location>
</feature>